<evidence type="ECO:0000256" key="6">
    <source>
        <dbReference type="ARBA" id="ARBA00023002"/>
    </source>
</evidence>
<dbReference type="PANTHER" id="PTHR43098">
    <property type="entry name" value="L-ORNITHINE N(5)-MONOOXYGENASE-RELATED"/>
    <property type="match status" value="1"/>
</dbReference>
<evidence type="ECO:0000259" key="8">
    <source>
        <dbReference type="Pfam" id="PF07992"/>
    </source>
</evidence>
<evidence type="ECO:0000256" key="7">
    <source>
        <dbReference type="ARBA" id="ARBA00023033"/>
    </source>
</evidence>
<dbReference type="Proteomes" id="UP000027920">
    <property type="component" value="Unassembled WGS sequence"/>
</dbReference>
<keyword evidence="10" id="KW-1185">Reference proteome</keyword>
<keyword evidence="4" id="KW-0274">FAD</keyword>
<evidence type="ECO:0000256" key="5">
    <source>
        <dbReference type="ARBA" id="ARBA00022857"/>
    </source>
</evidence>
<evidence type="ECO:0000256" key="1">
    <source>
        <dbReference type="ARBA" id="ARBA00001974"/>
    </source>
</evidence>
<evidence type="ECO:0000256" key="4">
    <source>
        <dbReference type="ARBA" id="ARBA00022827"/>
    </source>
</evidence>
<dbReference type="RefSeq" id="XP_013261262.1">
    <property type="nucleotide sequence ID" value="XM_013405808.1"/>
</dbReference>
<comment type="cofactor">
    <cofactor evidence="1">
        <name>FAD</name>
        <dbReference type="ChEBI" id="CHEBI:57692"/>
    </cofactor>
</comment>
<evidence type="ECO:0000256" key="2">
    <source>
        <dbReference type="ARBA" id="ARBA00010139"/>
    </source>
</evidence>
<keyword evidence="6" id="KW-0560">Oxidoreductase</keyword>
<name>A0A072PFY2_9EURO</name>
<dbReference type="InterPro" id="IPR036188">
    <property type="entry name" value="FAD/NAD-bd_sf"/>
</dbReference>
<dbReference type="OrthoDB" id="66881at2759"/>
<feature type="domain" description="FAD/NAD(P)-binding" evidence="8">
    <location>
        <begin position="10"/>
        <end position="233"/>
    </location>
</feature>
<keyword evidence="5" id="KW-0521">NADP</keyword>
<dbReference type="AlphaFoldDB" id="A0A072PFY2"/>
<dbReference type="PANTHER" id="PTHR43098:SF3">
    <property type="entry name" value="L-ORNITHINE N(5)-MONOOXYGENASE-RELATED"/>
    <property type="match status" value="1"/>
</dbReference>
<organism evidence="9 10">
    <name type="scientific">Exophiala aquamarina CBS 119918</name>
    <dbReference type="NCBI Taxonomy" id="1182545"/>
    <lineage>
        <taxon>Eukaryota</taxon>
        <taxon>Fungi</taxon>
        <taxon>Dikarya</taxon>
        <taxon>Ascomycota</taxon>
        <taxon>Pezizomycotina</taxon>
        <taxon>Eurotiomycetes</taxon>
        <taxon>Chaetothyriomycetidae</taxon>
        <taxon>Chaetothyriales</taxon>
        <taxon>Herpotrichiellaceae</taxon>
        <taxon>Exophiala</taxon>
    </lineage>
</organism>
<dbReference type="Pfam" id="PF07992">
    <property type="entry name" value="Pyr_redox_2"/>
    <property type="match status" value="1"/>
</dbReference>
<comment type="similarity">
    <text evidence="2">Belongs to the FAD-binding monooxygenase family.</text>
</comment>
<keyword evidence="3" id="KW-0285">Flavoprotein</keyword>
<dbReference type="EMBL" id="AMGV01000004">
    <property type="protein sequence ID" value="KEF58672.1"/>
    <property type="molecule type" value="Genomic_DNA"/>
</dbReference>
<dbReference type="GeneID" id="25281515"/>
<dbReference type="VEuPathDB" id="FungiDB:A1O9_06598"/>
<dbReference type="HOGENOM" id="CLU_006937_8_0_1"/>
<dbReference type="GO" id="GO:0004497">
    <property type="term" value="F:monooxygenase activity"/>
    <property type="evidence" value="ECO:0007669"/>
    <property type="project" value="UniProtKB-KW"/>
</dbReference>
<proteinExistence type="inferred from homology"/>
<evidence type="ECO:0000313" key="9">
    <source>
        <dbReference type="EMBL" id="KEF58672.1"/>
    </source>
</evidence>
<evidence type="ECO:0000313" key="10">
    <source>
        <dbReference type="Proteomes" id="UP000027920"/>
    </source>
</evidence>
<dbReference type="Gene3D" id="3.50.50.60">
    <property type="entry name" value="FAD/NAD(P)-binding domain"/>
    <property type="match status" value="2"/>
</dbReference>
<dbReference type="InterPro" id="IPR050775">
    <property type="entry name" value="FAD-binding_Monooxygenases"/>
</dbReference>
<keyword evidence="7" id="KW-0503">Monooxygenase</keyword>
<dbReference type="InterPro" id="IPR023753">
    <property type="entry name" value="FAD/NAD-binding_dom"/>
</dbReference>
<accession>A0A072PFY2</accession>
<protein>
    <recommendedName>
        <fullName evidence="8">FAD/NAD(P)-binding domain-containing protein</fullName>
    </recommendedName>
</protein>
<sequence>MDSTRPEEVDVLLVGAGFASFTLLNRLRKLGYNVRILEKGGASGGIWYWNCYPGARVDTDSPIYQLFDKELWEDFTFKERYPGWQELRRYFEYVEKKWNIKGYTSFNKHVDGASFDEKRQQWFVECADGSEYYARWFLPCIGFASKRYTPPFAGLGNFKGDIYHTAVWPQHGVNLKGKRIAEVGTGASGIQVIQELGDQAKELTIFLRTPNMCLPMNQRPLDPKEEERKKKDGTYEKQIEATRHTFAGFTYDFVQRNTFDDTPEEREKLYHQLMVEDGGFKFWLATYKDMLCDLKANEQAYNFWRKQVLKRLKDPKKQTLLAPEVPPHPWGTKRPSLEQRFYEVVDQPHVKIIDVNESPIEEVTATGIRTKEGLTEVDVIILATGFDSVTGSLAQLNIVGTDGGTIADHWKDGTRTAMGIAMPKFPNMFFLYGPQAPTAFSSGPSCTQFQAEWVEETFKIIKERGITRLEATQDSEDDWCKRMNEEWDATLFPMAKSWYQGANIPGRKVEPLNW</sequence>
<gene>
    <name evidence="9" type="ORF">A1O9_06598</name>
</gene>
<reference evidence="9 10" key="1">
    <citation type="submission" date="2013-03" db="EMBL/GenBank/DDBJ databases">
        <title>The Genome Sequence of Exophiala aquamarina CBS 119918.</title>
        <authorList>
            <consortium name="The Broad Institute Genomics Platform"/>
            <person name="Cuomo C."/>
            <person name="de Hoog S."/>
            <person name="Gorbushina A."/>
            <person name="Walker B."/>
            <person name="Young S.K."/>
            <person name="Zeng Q."/>
            <person name="Gargeya S."/>
            <person name="Fitzgerald M."/>
            <person name="Haas B."/>
            <person name="Abouelleil A."/>
            <person name="Allen A.W."/>
            <person name="Alvarado L."/>
            <person name="Arachchi H.M."/>
            <person name="Berlin A.M."/>
            <person name="Chapman S.B."/>
            <person name="Gainer-Dewar J."/>
            <person name="Goldberg J."/>
            <person name="Griggs A."/>
            <person name="Gujja S."/>
            <person name="Hansen M."/>
            <person name="Howarth C."/>
            <person name="Imamovic A."/>
            <person name="Ireland A."/>
            <person name="Larimer J."/>
            <person name="McCowan C."/>
            <person name="Murphy C."/>
            <person name="Pearson M."/>
            <person name="Poon T.W."/>
            <person name="Priest M."/>
            <person name="Roberts A."/>
            <person name="Saif S."/>
            <person name="Shea T."/>
            <person name="Sisk P."/>
            <person name="Sykes S."/>
            <person name="Wortman J."/>
            <person name="Nusbaum C."/>
            <person name="Birren B."/>
        </authorList>
    </citation>
    <scope>NUCLEOTIDE SEQUENCE [LARGE SCALE GENOMIC DNA]</scope>
    <source>
        <strain evidence="9 10">CBS 119918</strain>
    </source>
</reference>
<evidence type="ECO:0000256" key="3">
    <source>
        <dbReference type="ARBA" id="ARBA00022630"/>
    </source>
</evidence>
<dbReference type="SUPFAM" id="SSF51905">
    <property type="entry name" value="FAD/NAD(P)-binding domain"/>
    <property type="match status" value="2"/>
</dbReference>
<comment type="caution">
    <text evidence="9">The sequence shown here is derived from an EMBL/GenBank/DDBJ whole genome shotgun (WGS) entry which is preliminary data.</text>
</comment>